<dbReference type="InParanoid" id="A0A7N2LYU7"/>
<name>A0A7N2LYU7_QUELO</name>
<evidence type="ECO:0000313" key="2">
    <source>
        <dbReference type="Proteomes" id="UP000594261"/>
    </source>
</evidence>
<organism evidence="1 2">
    <name type="scientific">Quercus lobata</name>
    <name type="common">Valley oak</name>
    <dbReference type="NCBI Taxonomy" id="97700"/>
    <lineage>
        <taxon>Eukaryota</taxon>
        <taxon>Viridiplantae</taxon>
        <taxon>Streptophyta</taxon>
        <taxon>Embryophyta</taxon>
        <taxon>Tracheophyta</taxon>
        <taxon>Spermatophyta</taxon>
        <taxon>Magnoliopsida</taxon>
        <taxon>eudicotyledons</taxon>
        <taxon>Gunneridae</taxon>
        <taxon>Pentapetalae</taxon>
        <taxon>rosids</taxon>
        <taxon>fabids</taxon>
        <taxon>Fagales</taxon>
        <taxon>Fagaceae</taxon>
        <taxon>Quercus</taxon>
    </lineage>
</organism>
<dbReference type="Proteomes" id="UP000594261">
    <property type="component" value="Chromosome 6"/>
</dbReference>
<dbReference type="Gramene" id="QL06p022516:mrna">
    <property type="protein sequence ID" value="QL06p022516:mrna"/>
    <property type="gene ID" value="QL06p022516"/>
</dbReference>
<dbReference type="EMBL" id="LRBV02000006">
    <property type="status" value="NOT_ANNOTATED_CDS"/>
    <property type="molecule type" value="Genomic_DNA"/>
</dbReference>
<dbReference type="AlphaFoldDB" id="A0A7N2LYU7"/>
<reference evidence="1 2" key="1">
    <citation type="journal article" date="2016" name="G3 (Bethesda)">
        <title>First Draft Assembly and Annotation of the Genome of a California Endemic Oak Quercus lobata Nee (Fagaceae).</title>
        <authorList>
            <person name="Sork V.L."/>
            <person name="Fitz-Gibbon S.T."/>
            <person name="Puiu D."/>
            <person name="Crepeau M."/>
            <person name="Gugger P.F."/>
            <person name="Sherman R."/>
            <person name="Stevens K."/>
            <person name="Langley C.H."/>
            <person name="Pellegrini M."/>
            <person name="Salzberg S.L."/>
        </authorList>
    </citation>
    <scope>NUCLEOTIDE SEQUENCE [LARGE SCALE GENOMIC DNA]</scope>
    <source>
        <strain evidence="1 2">cv. SW786</strain>
    </source>
</reference>
<proteinExistence type="predicted"/>
<dbReference type="PANTHER" id="PTHR47074:SF48">
    <property type="entry name" value="POLYNUCLEOTIDYL TRANSFERASE, RIBONUCLEASE H-LIKE SUPERFAMILY PROTEIN"/>
    <property type="match status" value="1"/>
</dbReference>
<evidence type="ECO:0008006" key="3">
    <source>
        <dbReference type="Google" id="ProtNLM"/>
    </source>
</evidence>
<evidence type="ECO:0000313" key="1">
    <source>
        <dbReference type="EnsemblPlants" id="QL06p022516:mrna"/>
    </source>
</evidence>
<keyword evidence="2" id="KW-1185">Reference proteome</keyword>
<dbReference type="EnsemblPlants" id="QL06p022516:mrna">
    <property type="protein sequence ID" value="QL06p022516:mrna"/>
    <property type="gene ID" value="QL06p022516"/>
</dbReference>
<sequence length="151" mass="16636">MPQYTVSIPLGQLTSCWLWLKGIKLQHVQQIEATAKFGRAYGVCRRNSARVGDSVVEYHHIRTKAEVFLLDFQSAQVLDRRVSTACSRAVRWMPPISPLYKINFDGALFSNLGAAGLGVVIRDLCGHVVGALVERIPIPMSAVTVEAVACR</sequence>
<accession>A0A7N2LYU7</accession>
<dbReference type="PANTHER" id="PTHR47074">
    <property type="entry name" value="BNAC02G40300D PROTEIN"/>
    <property type="match status" value="1"/>
</dbReference>
<reference evidence="1" key="2">
    <citation type="submission" date="2021-01" db="UniProtKB">
        <authorList>
            <consortium name="EnsemblPlants"/>
        </authorList>
    </citation>
    <scope>IDENTIFICATION</scope>
</reference>
<protein>
    <recommendedName>
        <fullName evidence="3">RNase H type-1 domain-containing protein</fullName>
    </recommendedName>
</protein>
<dbReference type="InterPro" id="IPR052929">
    <property type="entry name" value="RNase_H-like_EbsB-rel"/>
</dbReference>